<evidence type="ECO:0000313" key="2">
    <source>
        <dbReference type="EMBL" id="OAE33758.1"/>
    </source>
</evidence>
<proteinExistence type="predicted"/>
<evidence type="ECO:0000256" key="1">
    <source>
        <dbReference type="SAM" id="MobiDB-lite"/>
    </source>
</evidence>
<dbReference type="AlphaFoldDB" id="A0A176WKS6"/>
<evidence type="ECO:0000313" key="3">
    <source>
        <dbReference type="Proteomes" id="UP000077202"/>
    </source>
</evidence>
<keyword evidence="3" id="KW-1185">Reference proteome</keyword>
<reference evidence="2" key="1">
    <citation type="submission" date="2016-03" db="EMBL/GenBank/DDBJ databases">
        <title>Mechanisms controlling the formation of the plant cell surface in tip-growing cells are functionally conserved among land plants.</title>
        <authorList>
            <person name="Honkanen S."/>
            <person name="Jones V.A."/>
            <person name="Morieri G."/>
            <person name="Champion C."/>
            <person name="Hetherington A.J."/>
            <person name="Kelly S."/>
            <person name="Saint-Marcoux D."/>
            <person name="Proust H."/>
            <person name="Prescott H."/>
            <person name="Dolan L."/>
        </authorList>
    </citation>
    <scope>NUCLEOTIDE SEQUENCE [LARGE SCALE GENOMIC DNA]</scope>
    <source>
        <tissue evidence="2">Whole gametophyte</tissue>
    </source>
</reference>
<feature type="compositionally biased region" description="Basic and acidic residues" evidence="1">
    <location>
        <begin position="49"/>
        <end position="80"/>
    </location>
</feature>
<feature type="region of interest" description="Disordered" evidence="1">
    <location>
        <begin position="1"/>
        <end position="86"/>
    </location>
</feature>
<gene>
    <name evidence="2" type="ORF">AXG93_483s1000</name>
</gene>
<sequence>MARQIKLSALKVPEEGPPTVRGSKMKAKRLILEADSSTESRAVVSRGRPTRETGAEVNTVREKEAPVEREPRTSEDREKGGSGFCGCSERMAEPVNGGEVLGSVRGQRWLAKKLDAFLTRLHLTVVNLELELAAVLKRLGLERQFKEKATDDSAGVGPV</sequence>
<dbReference type="EMBL" id="LVLJ01000565">
    <property type="protein sequence ID" value="OAE33758.1"/>
    <property type="molecule type" value="Genomic_DNA"/>
</dbReference>
<organism evidence="2 3">
    <name type="scientific">Marchantia polymorpha subsp. ruderalis</name>
    <dbReference type="NCBI Taxonomy" id="1480154"/>
    <lineage>
        <taxon>Eukaryota</taxon>
        <taxon>Viridiplantae</taxon>
        <taxon>Streptophyta</taxon>
        <taxon>Embryophyta</taxon>
        <taxon>Marchantiophyta</taxon>
        <taxon>Marchantiopsida</taxon>
        <taxon>Marchantiidae</taxon>
        <taxon>Marchantiales</taxon>
        <taxon>Marchantiaceae</taxon>
        <taxon>Marchantia</taxon>
    </lineage>
</organism>
<protein>
    <submittedName>
        <fullName evidence="2">Uncharacterized protein</fullName>
    </submittedName>
</protein>
<accession>A0A176WKS6</accession>
<dbReference type="Proteomes" id="UP000077202">
    <property type="component" value="Unassembled WGS sequence"/>
</dbReference>
<comment type="caution">
    <text evidence="2">The sequence shown here is derived from an EMBL/GenBank/DDBJ whole genome shotgun (WGS) entry which is preliminary data.</text>
</comment>
<name>A0A176WKS6_MARPO</name>